<evidence type="ECO:0000313" key="9">
    <source>
        <dbReference type="Proteomes" id="UP000092600"/>
    </source>
</evidence>
<dbReference type="FunFam" id="1.10.472.10:FF:000060">
    <property type="entry name" value="D6-type cyclin"/>
    <property type="match status" value="1"/>
</dbReference>
<evidence type="ECO:0000256" key="4">
    <source>
        <dbReference type="ARBA" id="ARBA00023306"/>
    </source>
</evidence>
<keyword evidence="3 5" id="KW-0195">Cyclin</keyword>
<dbReference type="SMART" id="SM00385">
    <property type="entry name" value="CYCLIN"/>
    <property type="match status" value="1"/>
</dbReference>
<dbReference type="STRING" id="4615.A0A199VYL3"/>
<dbReference type="InterPro" id="IPR013763">
    <property type="entry name" value="Cyclin-like_dom"/>
</dbReference>
<protein>
    <submittedName>
        <fullName evidence="8">Cyclin-D6-1</fullName>
    </submittedName>
</protein>
<dbReference type="InterPro" id="IPR036915">
    <property type="entry name" value="Cyclin-like_sf"/>
</dbReference>
<dbReference type="SUPFAM" id="SSF47954">
    <property type="entry name" value="Cyclin-like"/>
    <property type="match status" value="2"/>
</dbReference>
<dbReference type="InterPro" id="IPR006671">
    <property type="entry name" value="Cyclin_N"/>
</dbReference>
<dbReference type="FunFam" id="1.10.472.10:FF:000040">
    <property type="entry name" value="D6-type cyclin"/>
    <property type="match status" value="1"/>
</dbReference>
<evidence type="ECO:0000259" key="7">
    <source>
        <dbReference type="SMART" id="SM01332"/>
    </source>
</evidence>
<dbReference type="AlphaFoldDB" id="A0A199VYL3"/>
<dbReference type="Pfam" id="PF02984">
    <property type="entry name" value="Cyclin_C"/>
    <property type="match status" value="1"/>
</dbReference>
<evidence type="ECO:0000256" key="5">
    <source>
        <dbReference type="RuleBase" id="RU000383"/>
    </source>
</evidence>
<sequence length="305" mass="33796">MEFDLENPFTAADDDKERSDSFAALFAAESDHSLAGAAASVDLSARRDAASLILEAQFRSNLDPFVAYLAANYVDRFLFKRQIPRDKPWVARLLAISCLSLASKMKRGADYSIADFQGEEGFIFDAHTIHRMELLVLGALDWRMRSITPFSFLRFFVGLISPPLHPPLLHALKERTTQTLFKLQDEIKMLEFKPSLIAASALLAAARELVPIQYAAFRSAVSSCGFVNKERLWECYNAVAACGCDSALELEMASSADTPVTVLGRYCASSESERTVGSAAAPADRDLKKRRVSSAAPLRLRRFRD</sequence>
<dbReference type="InterPro" id="IPR004367">
    <property type="entry name" value="Cyclin_C-dom"/>
</dbReference>
<feature type="domain" description="Cyclin C-terminal" evidence="7">
    <location>
        <begin position="147"/>
        <end position="280"/>
    </location>
</feature>
<evidence type="ECO:0000256" key="1">
    <source>
        <dbReference type="ARBA" id="ARBA00009065"/>
    </source>
</evidence>
<reference evidence="8 9" key="1">
    <citation type="journal article" date="2016" name="DNA Res.">
        <title>The draft genome of MD-2 pineapple using hybrid error correction of long reads.</title>
        <authorList>
            <person name="Redwan R.M."/>
            <person name="Saidin A."/>
            <person name="Kumar S.V."/>
        </authorList>
    </citation>
    <scope>NUCLEOTIDE SEQUENCE [LARGE SCALE GENOMIC DNA]</scope>
    <source>
        <strain evidence="9">cv. MD2</strain>
        <tissue evidence="8">Leaf</tissue>
    </source>
</reference>
<evidence type="ECO:0000313" key="8">
    <source>
        <dbReference type="EMBL" id="OAY82084.1"/>
    </source>
</evidence>
<dbReference type="InterPro" id="IPR039361">
    <property type="entry name" value="Cyclin"/>
</dbReference>
<evidence type="ECO:0000256" key="2">
    <source>
        <dbReference type="ARBA" id="ARBA00022618"/>
    </source>
</evidence>
<dbReference type="EMBL" id="LSRQ01000554">
    <property type="protein sequence ID" value="OAY82084.1"/>
    <property type="molecule type" value="Genomic_DNA"/>
</dbReference>
<evidence type="ECO:0000256" key="3">
    <source>
        <dbReference type="ARBA" id="ARBA00023127"/>
    </source>
</evidence>
<evidence type="ECO:0000259" key="6">
    <source>
        <dbReference type="SMART" id="SM00385"/>
    </source>
</evidence>
<dbReference type="Gene3D" id="1.10.472.10">
    <property type="entry name" value="Cyclin-like"/>
    <property type="match status" value="2"/>
</dbReference>
<dbReference type="PANTHER" id="PTHR10177">
    <property type="entry name" value="CYCLINS"/>
    <property type="match status" value="1"/>
</dbReference>
<dbReference type="Proteomes" id="UP000092600">
    <property type="component" value="Unassembled WGS sequence"/>
</dbReference>
<proteinExistence type="inferred from homology"/>
<accession>A0A199VYL3</accession>
<keyword evidence="2" id="KW-0132">Cell division</keyword>
<comment type="caution">
    <text evidence="8">The sequence shown here is derived from an EMBL/GenBank/DDBJ whole genome shotgun (WGS) entry which is preliminary data.</text>
</comment>
<name>A0A199VYL3_ANACO</name>
<dbReference type="CDD" id="cd20544">
    <property type="entry name" value="CYCLIN_AtCycD-like_rpt2"/>
    <property type="match status" value="1"/>
</dbReference>
<dbReference type="Pfam" id="PF00134">
    <property type="entry name" value="Cyclin_N"/>
    <property type="match status" value="1"/>
</dbReference>
<feature type="domain" description="Cyclin-like" evidence="6">
    <location>
        <begin position="51"/>
        <end position="138"/>
    </location>
</feature>
<keyword evidence="4" id="KW-0131">Cell cycle</keyword>
<organism evidence="8 9">
    <name type="scientific">Ananas comosus</name>
    <name type="common">Pineapple</name>
    <name type="synonym">Ananas ananas</name>
    <dbReference type="NCBI Taxonomy" id="4615"/>
    <lineage>
        <taxon>Eukaryota</taxon>
        <taxon>Viridiplantae</taxon>
        <taxon>Streptophyta</taxon>
        <taxon>Embryophyta</taxon>
        <taxon>Tracheophyta</taxon>
        <taxon>Spermatophyta</taxon>
        <taxon>Magnoliopsida</taxon>
        <taxon>Liliopsida</taxon>
        <taxon>Poales</taxon>
        <taxon>Bromeliaceae</taxon>
        <taxon>Bromelioideae</taxon>
        <taxon>Ananas</taxon>
    </lineage>
</organism>
<dbReference type="GO" id="GO:0051301">
    <property type="term" value="P:cell division"/>
    <property type="evidence" value="ECO:0007669"/>
    <property type="project" value="UniProtKB-KW"/>
</dbReference>
<gene>
    <name evidence="8" type="ORF">ACMD2_05263</name>
</gene>
<dbReference type="SMART" id="SM01332">
    <property type="entry name" value="Cyclin_C"/>
    <property type="match status" value="1"/>
</dbReference>
<comment type="similarity">
    <text evidence="1">Belongs to the cyclin family. Cyclin D subfamily.</text>
</comment>